<name>A0AA37GKL9_9PEZI</name>
<accession>A0AA37GKL9</accession>
<comment type="caution">
    <text evidence="7">The sequence shown here is derived from an EMBL/GenBank/DDBJ whole genome shotgun (WGS) entry which is preliminary data.</text>
</comment>
<evidence type="ECO:0000259" key="6">
    <source>
        <dbReference type="PROSITE" id="PS50850"/>
    </source>
</evidence>
<dbReference type="EMBL" id="BPPX01000008">
    <property type="protein sequence ID" value="GJC81938.1"/>
    <property type="molecule type" value="Genomic_DNA"/>
</dbReference>
<keyword evidence="4" id="KW-1133">Transmembrane helix</keyword>
<dbReference type="GO" id="GO:0005351">
    <property type="term" value="F:carbohydrate:proton symporter activity"/>
    <property type="evidence" value="ECO:0007669"/>
    <property type="project" value="TreeGrafter"/>
</dbReference>
<keyword evidence="3" id="KW-0812">Transmembrane</keyword>
<dbReference type="Proteomes" id="UP001055172">
    <property type="component" value="Unassembled WGS sequence"/>
</dbReference>
<evidence type="ECO:0000313" key="7">
    <source>
        <dbReference type="EMBL" id="GJC81938.1"/>
    </source>
</evidence>
<comment type="similarity">
    <text evidence="2">Belongs to the major facilitator superfamily. Sugar transporter (TC 2.A.1.1) family.</text>
</comment>
<dbReference type="InterPro" id="IPR020846">
    <property type="entry name" value="MFS_dom"/>
</dbReference>
<dbReference type="Gene3D" id="1.20.1250.20">
    <property type="entry name" value="MFS general substrate transporter like domains"/>
    <property type="match status" value="1"/>
</dbReference>
<gene>
    <name evidence="7" type="ORF">ColLi_04776</name>
</gene>
<protein>
    <submittedName>
        <fullName evidence="7">Quinate permease</fullName>
    </submittedName>
</protein>
<dbReference type="PANTHER" id="PTHR48022:SF21">
    <property type="entry name" value="QUINATE TRANSPORTER, PUTATIVE (AFU_ORTHOLOGUE AFUA_6G06960)-RELATED"/>
    <property type="match status" value="1"/>
</dbReference>
<evidence type="ECO:0000256" key="4">
    <source>
        <dbReference type="ARBA" id="ARBA00022989"/>
    </source>
</evidence>
<dbReference type="InterPro" id="IPR036259">
    <property type="entry name" value="MFS_trans_sf"/>
</dbReference>
<dbReference type="AlphaFoldDB" id="A0AA37GKL9"/>
<feature type="domain" description="Major facilitator superfamily (MFS) profile" evidence="6">
    <location>
        <begin position="31"/>
        <end position="166"/>
    </location>
</feature>
<evidence type="ECO:0000256" key="3">
    <source>
        <dbReference type="ARBA" id="ARBA00022692"/>
    </source>
</evidence>
<dbReference type="PANTHER" id="PTHR48022">
    <property type="entry name" value="PLASTIDIC GLUCOSE TRANSPORTER 4"/>
    <property type="match status" value="1"/>
</dbReference>
<evidence type="ECO:0000256" key="1">
    <source>
        <dbReference type="ARBA" id="ARBA00004141"/>
    </source>
</evidence>
<sequence>MAIAGFLRRIVKNDAMKEDPVEIYGWRVFALAAASCFGGMLFGWDIGAIGGVLAMESTQKQYGYFNASKAEKSNQDQNIVSTLQGGCFAACLITPYLTDKFGRRWSLIVTGVITTIGVVFQAASAEHGNLPSCSSAASLRVSGSAPHQCSRPSMSPSAHRVLFAAD</sequence>
<dbReference type="Pfam" id="PF00083">
    <property type="entry name" value="Sugar_tr"/>
    <property type="match status" value="1"/>
</dbReference>
<comment type="subcellular location">
    <subcellularLocation>
        <location evidence="1">Membrane</location>
        <topology evidence="1">Multi-pass membrane protein</topology>
    </subcellularLocation>
</comment>
<evidence type="ECO:0000313" key="8">
    <source>
        <dbReference type="Proteomes" id="UP001055172"/>
    </source>
</evidence>
<proteinExistence type="inferred from homology"/>
<keyword evidence="8" id="KW-1185">Reference proteome</keyword>
<dbReference type="GO" id="GO:0016020">
    <property type="term" value="C:membrane"/>
    <property type="evidence" value="ECO:0007669"/>
    <property type="project" value="UniProtKB-SubCell"/>
</dbReference>
<dbReference type="PROSITE" id="PS50850">
    <property type="entry name" value="MFS"/>
    <property type="match status" value="1"/>
</dbReference>
<dbReference type="InterPro" id="IPR050360">
    <property type="entry name" value="MFS_Sugar_Transporters"/>
</dbReference>
<evidence type="ECO:0000256" key="5">
    <source>
        <dbReference type="ARBA" id="ARBA00023136"/>
    </source>
</evidence>
<reference evidence="7 8" key="1">
    <citation type="submission" date="2021-07" db="EMBL/GenBank/DDBJ databases">
        <title>Genome data of Colletotrichum spaethianum.</title>
        <authorList>
            <person name="Utami Y.D."/>
            <person name="Hiruma K."/>
        </authorList>
    </citation>
    <scope>NUCLEOTIDE SEQUENCE [LARGE SCALE GENOMIC DNA]</scope>
    <source>
        <strain evidence="7 8">MAFF 242679</strain>
    </source>
</reference>
<dbReference type="SUPFAM" id="SSF103473">
    <property type="entry name" value="MFS general substrate transporter"/>
    <property type="match status" value="1"/>
</dbReference>
<evidence type="ECO:0000256" key="2">
    <source>
        <dbReference type="ARBA" id="ARBA00010992"/>
    </source>
</evidence>
<organism evidence="7 8">
    <name type="scientific">Colletotrichum liriopes</name>
    <dbReference type="NCBI Taxonomy" id="708192"/>
    <lineage>
        <taxon>Eukaryota</taxon>
        <taxon>Fungi</taxon>
        <taxon>Dikarya</taxon>
        <taxon>Ascomycota</taxon>
        <taxon>Pezizomycotina</taxon>
        <taxon>Sordariomycetes</taxon>
        <taxon>Hypocreomycetidae</taxon>
        <taxon>Glomerellales</taxon>
        <taxon>Glomerellaceae</taxon>
        <taxon>Colletotrichum</taxon>
        <taxon>Colletotrichum spaethianum species complex</taxon>
    </lineage>
</organism>
<dbReference type="InterPro" id="IPR005828">
    <property type="entry name" value="MFS_sugar_transport-like"/>
</dbReference>
<keyword evidence="5" id="KW-0472">Membrane</keyword>